<name>A0ABV9QML9_9FIRM</name>
<proteinExistence type="predicted"/>
<evidence type="ECO:0000313" key="2">
    <source>
        <dbReference type="EMBL" id="MFC4804641.1"/>
    </source>
</evidence>
<feature type="signal peptide" evidence="1">
    <location>
        <begin position="1"/>
        <end position="29"/>
    </location>
</feature>
<dbReference type="PANTHER" id="PTHR45661:SF3">
    <property type="entry name" value="IG-LIKE DOMAIN-CONTAINING PROTEIN"/>
    <property type="match status" value="1"/>
</dbReference>
<organism evidence="2 3">
    <name type="scientific">Filifactor villosus</name>
    <dbReference type="NCBI Taxonomy" id="29374"/>
    <lineage>
        <taxon>Bacteria</taxon>
        <taxon>Bacillati</taxon>
        <taxon>Bacillota</taxon>
        <taxon>Clostridia</taxon>
        <taxon>Peptostreptococcales</taxon>
        <taxon>Filifactoraceae</taxon>
        <taxon>Filifactor</taxon>
    </lineage>
</organism>
<feature type="chain" id="PRO_5045495992" evidence="1">
    <location>
        <begin position="30"/>
        <end position="382"/>
    </location>
</feature>
<dbReference type="PANTHER" id="PTHR45661">
    <property type="entry name" value="SURFACE ANTIGEN"/>
    <property type="match status" value="1"/>
</dbReference>
<gene>
    <name evidence="2" type="ORF">ACFO4R_06045</name>
</gene>
<reference evidence="3" key="1">
    <citation type="journal article" date="2019" name="Int. J. Syst. Evol. Microbiol.">
        <title>The Global Catalogue of Microorganisms (GCM) 10K type strain sequencing project: providing services to taxonomists for standard genome sequencing and annotation.</title>
        <authorList>
            <consortium name="The Broad Institute Genomics Platform"/>
            <consortium name="The Broad Institute Genome Sequencing Center for Infectious Disease"/>
            <person name="Wu L."/>
            <person name="Ma J."/>
        </authorList>
    </citation>
    <scope>NUCLEOTIDE SEQUENCE [LARGE SCALE GENOMIC DNA]</scope>
    <source>
        <strain evidence="3">CCUG 46385</strain>
    </source>
</reference>
<evidence type="ECO:0000256" key="1">
    <source>
        <dbReference type="SAM" id="SignalP"/>
    </source>
</evidence>
<comment type="caution">
    <text evidence="2">The sequence shown here is derived from an EMBL/GenBank/DDBJ whole genome shotgun (WGS) entry which is preliminary data.</text>
</comment>
<dbReference type="Pfam" id="PF13306">
    <property type="entry name" value="LRR_5"/>
    <property type="match status" value="2"/>
</dbReference>
<dbReference type="SUPFAM" id="SSF52058">
    <property type="entry name" value="L domain-like"/>
    <property type="match status" value="1"/>
</dbReference>
<dbReference type="InterPro" id="IPR053139">
    <property type="entry name" value="Surface_bspA-like"/>
</dbReference>
<keyword evidence="1" id="KW-0732">Signal</keyword>
<dbReference type="InterPro" id="IPR026906">
    <property type="entry name" value="LRR_5"/>
</dbReference>
<sequence>MNTKRSLKRLVSIILTSLICAVPSIAVYAQGNSDFVVKDGVLLKYNGNAKEVEIPATLGIHTIGAEAFAENKKAVSVVVPAGVVDIGDRAFSECSNLSKISLPSTVTRIGSATFSATAITKMELPENLKEMGDAFGLCEKLESVDIPSGIKEIKPMTFYGCLKLKRLDLPQGLTKINSEAFYKCSSLETVKIPESVEYISNDAFYGADKVKIIGINNSYAHNFAKEAYRQPYTGESVPGFPKGIPFVAQSFVSKNTRVMVDGEEVSFMVYNINGNNYFKLRDVAQALKGTSKKFGIDWKGSKVDLVSNKEYESIGTELVLSSPEKSAAYITSIDLSRDGNQIDVKTYNLGGSTYFKLRDLGWILGFDVEWNGKMMVIDTRRG</sequence>
<accession>A0ABV9QML9</accession>
<keyword evidence="3" id="KW-1185">Reference proteome</keyword>
<dbReference type="InterPro" id="IPR032675">
    <property type="entry name" value="LRR_dom_sf"/>
</dbReference>
<dbReference type="EMBL" id="JBHSHL010000021">
    <property type="protein sequence ID" value="MFC4804641.1"/>
    <property type="molecule type" value="Genomic_DNA"/>
</dbReference>
<protein>
    <submittedName>
        <fullName evidence="2">Leucine-rich repeat protein</fullName>
    </submittedName>
</protein>
<dbReference type="Proteomes" id="UP001595916">
    <property type="component" value="Unassembled WGS sequence"/>
</dbReference>
<dbReference type="RefSeq" id="WP_379788155.1">
    <property type="nucleotide sequence ID" value="NZ_JBHSHL010000021.1"/>
</dbReference>
<evidence type="ECO:0000313" key="3">
    <source>
        <dbReference type="Proteomes" id="UP001595916"/>
    </source>
</evidence>
<dbReference type="Gene3D" id="3.80.10.10">
    <property type="entry name" value="Ribonuclease Inhibitor"/>
    <property type="match status" value="2"/>
</dbReference>